<dbReference type="Proteomes" id="UP000243884">
    <property type="component" value="Unassembled WGS sequence"/>
</dbReference>
<evidence type="ECO:0000256" key="1">
    <source>
        <dbReference type="SAM" id="MobiDB-lite"/>
    </source>
</evidence>
<keyword evidence="2" id="KW-0732">Signal</keyword>
<feature type="compositionally biased region" description="Basic and acidic residues" evidence="1">
    <location>
        <begin position="57"/>
        <end position="67"/>
    </location>
</feature>
<dbReference type="RefSeq" id="WP_084098451.1">
    <property type="nucleotide sequence ID" value="NZ_FWXK01000002.1"/>
</dbReference>
<evidence type="ECO:0000313" key="4">
    <source>
        <dbReference type="Proteomes" id="UP000243884"/>
    </source>
</evidence>
<proteinExistence type="predicted"/>
<gene>
    <name evidence="3" type="ORF">SAMN04487984_0648</name>
</gene>
<sequence>MKKYYKVLLATVATITLAACSPSQDDVSYKDSDEKSGQVEPIVEEKDDQTKLNQDSSSEKSDSSKDENSEESESTDSESTSSESETNGEFTPEEESIIQTPMPESTGQERAISSSEVDSSESDTVNEESAAEESTDDTQGFDNSRAEELLNEAAPLIHEASGNMFKGNSYVFTPILLNDNLVQIEVHKQSPNDQEQMNLITIYRYDSEHGHLMEQNVVNADWSNVTPKE</sequence>
<feature type="compositionally biased region" description="Polar residues" evidence="1">
    <location>
        <begin position="97"/>
        <end position="112"/>
    </location>
</feature>
<name>A0A1W1YEW8_9LACT</name>
<dbReference type="AlphaFoldDB" id="A0A1W1YEW8"/>
<dbReference type="OrthoDB" id="2136712at2"/>
<keyword evidence="4" id="KW-1185">Reference proteome</keyword>
<feature type="compositionally biased region" description="Acidic residues" evidence="1">
    <location>
        <begin position="118"/>
        <end position="136"/>
    </location>
</feature>
<accession>A0A1W1YEW8</accession>
<dbReference type="PROSITE" id="PS51257">
    <property type="entry name" value="PROKAR_LIPOPROTEIN"/>
    <property type="match status" value="1"/>
</dbReference>
<feature type="compositionally biased region" description="Low complexity" evidence="1">
    <location>
        <begin position="77"/>
        <end position="87"/>
    </location>
</feature>
<dbReference type="STRING" id="371602.SAMN04487984_0648"/>
<feature type="chain" id="PRO_5039201618" evidence="2">
    <location>
        <begin position="19"/>
        <end position="229"/>
    </location>
</feature>
<feature type="region of interest" description="Disordered" evidence="1">
    <location>
        <begin position="20"/>
        <end position="141"/>
    </location>
</feature>
<feature type="compositionally biased region" description="Basic and acidic residues" evidence="1">
    <location>
        <begin position="27"/>
        <end position="37"/>
    </location>
</feature>
<reference evidence="4" key="1">
    <citation type="submission" date="2017-04" db="EMBL/GenBank/DDBJ databases">
        <authorList>
            <person name="Varghese N."/>
            <person name="Submissions S."/>
        </authorList>
    </citation>
    <scope>NUCLEOTIDE SEQUENCE [LARGE SCALE GENOMIC DNA]</scope>
    <source>
        <strain evidence="4">DSM 21500</strain>
    </source>
</reference>
<evidence type="ECO:0000313" key="3">
    <source>
        <dbReference type="EMBL" id="SMC34686.1"/>
    </source>
</evidence>
<organism evidence="3 4">
    <name type="scientific">Aerococcus suis</name>
    <dbReference type="NCBI Taxonomy" id="371602"/>
    <lineage>
        <taxon>Bacteria</taxon>
        <taxon>Bacillati</taxon>
        <taxon>Bacillota</taxon>
        <taxon>Bacilli</taxon>
        <taxon>Lactobacillales</taxon>
        <taxon>Aerococcaceae</taxon>
        <taxon>Aerococcus</taxon>
    </lineage>
</organism>
<dbReference type="EMBL" id="FWXK01000002">
    <property type="protein sequence ID" value="SMC34686.1"/>
    <property type="molecule type" value="Genomic_DNA"/>
</dbReference>
<evidence type="ECO:0000256" key="2">
    <source>
        <dbReference type="SAM" id="SignalP"/>
    </source>
</evidence>
<feature type="signal peptide" evidence="2">
    <location>
        <begin position="1"/>
        <end position="18"/>
    </location>
</feature>
<protein>
    <submittedName>
        <fullName evidence="3">Uncharacterized protein</fullName>
    </submittedName>
</protein>